<dbReference type="SUPFAM" id="SSF52047">
    <property type="entry name" value="RNI-like"/>
    <property type="match status" value="1"/>
</dbReference>
<dbReference type="EMBL" id="VEPZ02001466">
    <property type="protein sequence ID" value="KAE8671680.1"/>
    <property type="molecule type" value="Genomic_DNA"/>
</dbReference>
<feature type="compositionally biased region" description="Polar residues" evidence="2">
    <location>
        <begin position="175"/>
        <end position="185"/>
    </location>
</feature>
<dbReference type="Proteomes" id="UP000436088">
    <property type="component" value="Unassembled WGS sequence"/>
</dbReference>
<comment type="caution">
    <text evidence="5">The sequence shown here is derived from an EMBL/GenBank/DDBJ whole genome shotgun (WGS) entry which is preliminary data.</text>
</comment>
<organism evidence="5 6">
    <name type="scientific">Hibiscus syriacus</name>
    <name type="common">Rose of Sharon</name>
    <dbReference type="NCBI Taxonomy" id="106335"/>
    <lineage>
        <taxon>Eukaryota</taxon>
        <taxon>Viridiplantae</taxon>
        <taxon>Streptophyta</taxon>
        <taxon>Embryophyta</taxon>
        <taxon>Tracheophyta</taxon>
        <taxon>Spermatophyta</taxon>
        <taxon>Magnoliopsida</taxon>
        <taxon>eudicotyledons</taxon>
        <taxon>Gunneridae</taxon>
        <taxon>Pentapetalae</taxon>
        <taxon>rosids</taxon>
        <taxon>malvids</taxon>
        <taxon>Malvales</taxon>
        <taxon>Malvaceae</taxon>
        <taxon>Malvoideae</taxon>
        <taxon>Hibiscus</taxon>
    </lineage>
</organism>
<accession>A0A6A2XP81</accession>
<dbReference type="Pfam" id="PF25019">
    <property type="entry name" value="LRR_R13L1-DRL21"/>
    <property type="match status" value="1"/>
</dbReference>
<feature type="region of interest" description="Disordered" evidence="2">
    <location>
        <begin position="175"/>
        <end position="197"/>
    </location>
</feature>
<dbReference type="AlphaFoldDB" id="A0A6A2XP81"/>
<name>A0A6A2XP81_HIBSY</name>
<evidence type="ECO:0000313" key="5">
    <source>
        <dbReference type="EMBL" id="KAE8671680.1"/>
    </source>
</evidence>
<evidence type="ECO:0000256" key="1">
    <source>
        <dbReference type="ARBA" id="ARBA00022737"/>
    </source>
</evidence>
<sequence length="523" mass="59317">MMFVIDYEIEFMRLVKYAPRLASSEKEKCEWFLKGLYPLIRSVVALHHDVVLNNLVARARIVEKSEPLPTGPKFHYSDRTLKQPRSPTHTVFVNQFGKRSRDDMGSQGHPRARPVTSTAPIITARGSTEVYEVPLCSYCNKRHPGECWRKTGGCFRCGSQENRFIYYPLLATGSYGPSQSQASVKASTRSSGRSTARQSELIYATRRYEDRDESDEIEDIFLKPFYLSIGLDCLNKTANSSGNSSGGTSYIRQENAKAFSSRLHPLIQTLVQLWIARGFVKQSAPNKSLEEIGLDCFKDLAERSFFQEITENSYWGTNIRVLKLDGCLGIEELPKKIEKLVNLTHLSCFDCWSLTHMPRRIGKLTSLQTLPQFVVDRRGSHDGGDAADLSELGGLNNLRGMLWIENLGLVKNAKEEFRAANLKEEQHLESLALDWGGTTGADEEKSLEDLQPHPNLKELRVILWRGSAMIPSWLPSLTNLKDSCTEESPQLEERCRKDIGADWHKIAHIPRIEVNGRWVQRLQ</sequence>
<protein>
    <submittedName>
        <fullName evidence="5">Uncharacterized protein</fullName>
    </submittedName>
</protein>
<feature type="domain" description="R13L1/DRL21-like LRR repeat region" evidence="4">
    <location>
        <begin position="389"/>
        <end position="482"/>
    </location>
</feature>
<evidence type="ECO:0000259" key="3">
    <source>
        <dbReference type="Pfam" id="PF23559"/>
    </source>
</evidence>
<dbReference type="Gene3D" id="3.80.10.10">
    <property type="entry name" value="Ribonuclease Inhibitor"/>
    <property type="match status" value="1"/>
</dbReference>
<dbReference type="PANTHER" id="PTHR47186">
    <property type="entry name" value="LEUCINE-RICH REPEAT-CONTAINING PROTEIN 57"/>
    <property type="match status" value="1"/>
</dbReference>
<reference evidence="5" key="1">
    <citation type="submission" date="2019-09" db="EMBL/GenBank/DDBJ databases">
        <title>Draft genome information of white flower Hibiscus syriacus.</title>
        <authorList>
            <person name="Kim Y.-M."/>
        </authorList>
    </citation>
    <scope>NUCLEOTIDE SEQUENCE [LARGE SCALE GENOMIC DNA]</scope>
    <source>
        <strain evidence="5">YM2019G1</strain>
    </source>
</reference>
<evidence type="ECO:0000256" key="2">
    <source>
        <dbReference type="SAM" id="MobiDB-lite"/>
    </source>
</evidence>
<feature type="domain" description="Disease resistance protein winged helix" evidence="3">
    <location>
        <begin position="268"/>
        <end position="312"/>
    </location>
</feature>
<dbReference type="InterPro" id="IPR056789">
    <property type="entry name" value="LRR_R13L1-DRL21"/>
</dbReference>
<gene>
    <name evidence="5" type="ORF">F3Y22_tig00111941pilonHSYRG00091</name>
</gene>
<keyword evidence="6" id="KW-1185">Reference proteome</keyword>
<dbReference type="InterPro" id="IPR058922">
    <property type="entry name" value="WHD_DRP"/>
</dbReference>
<feature type="compositionally biased region" description="Low complexity" evidence="2">
    <location>
        <begin position="186"/>
        <end position="197"/>
    </location>
</feature>
<dbReference type="InterPro" id="IPR032675">
    <property type="entry name" value="LRR_dom_sf"/>
</dbReference>
<evidence type="ECO:0000313" key="6">
    <source>
        <dbReference type="Proteomes" id="UP000436088"/>
    </source>
</evidence>
<proteinExistence type="predicted"/>
<evidence type="ECO:0000259" key="4">
    <source>
        <dbReference type="Pfam" id="PF25019"/>
    </source>
</evidence>
<dbReference type="PANTHER" id="PTHR47186:SF13">
    <property type="entry name" value="DISEASE RESISTANCE PROTEIN RGA3"/>
    <property type="match status" value="1"/>
</dbReference>
<keyword evidence="1" id="KW-0677">Repeat</keyword>
<dbReference type="Pfam" id="PF23559">
    <property type="entry name" value="WHD_DRP"/>
    <property type="match status" value="1"/>
</dbReference>